<evidence type="ECO:0000313" key="2">
    <source>
        <dbReference type="EMBL" id="AVM47359.1"/>
    </source>
</evidence>
<feature type="transmembrane region" description="Helical" evidence="1">
    <location>
        <begin position="227"/>
        <end position="249"/>
    </location>
</feature>
<gene>
    <name evidence="2" type="ORF">C5Q96_00165</name>
</gene>
<dbReference type="AlphaFoldDB" id="A0A2S0L271"/>
<dbReference type="KEGG" id="mdv:C5Q96_00165"/>
<keyword evidence="3" id="KW-1185">Reference proteome</keyword>
<evidence type="ECO:0000313" key="3">
    <source>
        <dbReference type="Proteomes" id="UP000237883"/>
    </source>
</evidence>
<dbReference type="EMBL" id="CP027228">
    <property type="protein sequence ID" value="AVM47359.1"/>
    <property type="molecule type" value="Genomic_DNA"/>
</dbReference>
<reference evidence="3" key="1">
    <citation type="submission" date="2018-02" db="EMBL/GenBank/DDBJ databases">
        <authorList>
            <person name="Holder M.E."/>
            <person name="Ajami N.J."/>
            <person name="Petrosino J.F."/>
        </authorList>
    </citation>
    <scope>NUCLEOTIDE SEQUENCE [LARGE SCALE GENOMIC DNA]</scope>
    <source>
        <strain evidence="3">CCUG 47132</strain>
    </source>
</reference>
<name>A0A2S0L271_9FIRM</name>
<feature type="transmembrane region" description="Helical" evidence="1">
    <location>
        <begin position="12"/>
        <end position="35"/>
    </location>
</feature>
<dbReference type="GeneID" id="78390661"/>
<organism evidence="2 3">
    <name type="scientific">Mogibacterium diversum</name>
    <dbReference type="NCBI Taxonomy" id="114527"/>
    <lineage>
        <taxon>Bacteria</taxon>
        <taxon>Bacillati</taxon>
        <taxon>Bacillota</taxon>
        <taxon>Clostridia</taxon>
        <taxon>Peptostreptococcales</taxon>
        <taxon>Anaerovoracaceae</taxon>
        <taxon>Mogibacterium</taxon>
    </lineage>
</organism>
<dbReference type="RefSeq" id="WP_106056059.1">
    <property type="nucleotide sequence ID" value="NZ_CP027228.1"/>
</dbReference>
<accession>A0A2S0L271</accession>
<keyword evidence="1" id="KW-1133">Transmembrane helix</keyword>
<proteinExistence type="predicted"/>
<dbReference type="Proteomes" id="UP000237883">
    <property type="component" value="Chromosome"/>
</dbReference>
<feature type="transmembrane region" description="Helical" evidence="1">
    <location>
        <begin position="47"/>
        <end position="69"/>
    </location>
</feature>
<feature type="transmembrane region" description="Helical" evidence="1">
    <location>
        <begin position="100"/>
        <end position="125"/>
    </location>
</feature>
<keyword evidence="1" id="KW-0812">Transmembrane</keyword>
<dbReference type="OrthoDB" id="9816138at2"/>
<sequence length="261" mass="29402">MLGKLLKYEFKSLMNNLGVLYLVWLSLTLITAVLPKASKYTSEFVENLLYVVWAISFIAAIIMTLVVVIDRRFYKNFYGAEGYFTLSLPVKISTHIWSKVIASTVWMVITAFVGIFIMMIVSIATNGPDSYHQINVFMNERPAEARAIIIFLFEVLLLGVVYISRFLLKTLACINLSVQFSSFKSLLQGVFFVVLTIAEVYAAIEVIGHLFGDFALNLTVNGNQIRIAQYGVGGIILLQVVECAIYFLASNYLMKNRLNLE</sequence>
<evidence type="ECO:0000256" key="1">
    <source>
        <dbReference type="SAM" id="Phobius"/>
    </source>
</evidence>
<feature type="transmembrane region" description="Helical" evidence="1">
    <location>
        <begin position="189"/>
        <end position="207"/>
    </location>
</feature>
<feature type="transmembrane region" description="Helical" evidence="1">
    <location>
        <begin position="145"/>
        <end position="168"/>
    </location>
</feature>
<protein>
    <submittedName>
        <fullName evidence="2">Uncharacterized protein</fullName>
    </submittedName>
</protein>
<keyword evidence="1" id="KW-0472">Membrane</keyword>